<keyword evidence="11 14" id="KW-0503">Monooxygenase</keyword>
<evidence type="ECO:0008006" key="17">
    <source>
        <dbReference type="Google" id="ProtNLM"/>
    </source>
</evidence>
<keyword evidence="15" id="KW-1133">Transmembrane helix</keyword>
<evidence type="ECO:0000256" key="13">
    <source>
        <dbReference type="PIRSR" id="PIRSR602401-1"/>
    </source>
</evidence>
<evidence type="ECO:0000256" key="5">
    <source>
        <dbReference type="ARBA" id="ARBA00022617"/>
    </source>
</evidence>
<keyword evidence="5 13" id="KW-0349">Heme</keyword>
<feature type="binding site" description="axial binding residue" evidence="13">
    <location>
        <position position="444"/>
    </location>
    <ligand>
        <name>heme</name>
        <dbReference type="ChEBI" id="CHEBI:30413"/>
    </ligand>
    <ligandPart>
        <name>Fe</name>
        <dbReference type="ChEBI" id="CHEBI:18248"/>
    </ligandPart>
</feature>
<reference evidence="16" key="1">
    <citation type="submission" date="2015-11" db="EMBL/GenBank/DDBJ databases">
        <title>De novo transcriptome assembly of four potential Pierce s Disease insect vectors from Arizona vineyards.</title>
        <authorList>
            <person name="Tassone E.E."/>
        </authorList>
    </citation>
    <scope>NUCLEOTIDE SEQUENCE</scope>
</reference>
<sequence length="506" mass="58401">MVGLVATSVMCASMAAVAFVLCFYLYVKMVYRYFEKRGIPYDNPTFPFGSFASLAQLRKPYHDILVDMYNKYKSHKMVGFFSLWKKEILITDPEILKSILIRDFNVFHDRGVYSNKLEDPLSANLFALHGDVWRSTRNKVTPTFSSGKIKGMLSIIVQCANQVVRYVDMLNDQIVEFQPLFSRYGLAVISNGAFSLDCDVLKTRDSMFVKMAGETFAPTLERLVSTFIRFNNNGFAKHLKMRIMPQSVCDFFMDMFTNAVKHREVTGEIRSDYLQLLIQLRQSGLKAQNNEVEFTEMELVTEAFVFILAGSETTSRAMSFCLYELAQNPEIQEKVRAEVDSLTEMNYETLNKLEYLEMVIDETLRKYPPLPFLNRECNSDYKVPETGFTIEKGTQVLVSTRGLHNDPDLYPEPEKFIPERFSKENRMNIKPCTYMPFGEGQRACIGQRFAKVVMKVGISTFLRNYEIHSTPVTPYPVQFEPKNMLTTELGSCRLRVEKRGQFRFFS</sequence>
<evidence type="ECO:0000256" key="2">
    <source>
        <dbReference type="ARBA" id="ARBA00004174"/>
    </source>
</evidence>
<evidence type="ECO:0000256" key="11">
    <source>
        <dbReference type="ARBA" id="ARBA00023033"/>
    </source>
</evidence>
<protein>
    <recommendedName>
        <fullName evidence="17">Cytochrome P450</fullName>
    </recommendedName>
</protein>
<keyword evidence="8" id="KW-0492">Microsome</keyword>
<evidence type="ECO:0000256" key="4">
    <source>
        <dbReference type="ARBA" id="ARBA00010617"/>
    </source>
</evidence>
<keyword evidence="12 15" id="KW-0472">Membrane</keyword>
<evidence type="ECO:0000313" key="16">
    <source>
        <dbReference type="EMBL" id="JAS85959.1"/>
    </source>
</evidence>
<name>A0A1B6IGB6_9HEMI</name>
<dbReference type="PANTHER" id="PTHR24292:SF54">
    <property type="entry name" value="CYP9F3-RELATED"/>
    <property type="match status" value="1"/>
</dbReference>
<evidence type="ECO:0000256" key="12">
    <source>
        <dbReference type="ARBA" id="ARBA00023136"/>
    </source>
</evidence>
<dbReference type="PRINTS" id="PR00385">
    <property type="entry name" value="P450"/>
</dbReference>
<dbReference type="GO" id="GO:0005789">
    <property type="term" value="C:endoplasmic reticulum membrane"/>
    <property type="evidence" value="ECO:0007669"/>
    <property type="project" value="UniProtKB-SubCell"/>
</dbReference>
<evidence type="ECO:0000256" key="9">
    <source>
        <dbReference type="ARBA" id="ARBA00023002"/>
    </source>
</evidence>
<dbReference type="CDD" id="cd11056">
    <property type="entry name" value="CYP6-like"/>
    <property type="match status" value="1"/>
</dbReference>
<dbReference type="PANTHER" id="PTHR24292">
    <property type="entry name" value="CYTOCHROME P450"/>
    <property type="match status" value="1"/>
</dbReference>
<dbReference type="GO" id="GO:0004497">
    <property type="term" value="F:monooxygenase activity"/>
    <property type="evidence" value="ECO:0007669"/>
    <property type="project" value="UniProtKB-KW"/>
</dbReference>
<evidence type="ECO:0000256" key="8">
    <source>
        <dbReference type="ARBA" id="ARBA00022848"/>
    </source>
</evidence>
<accession>A0A1B6IGB6</accession>
<dbReference type="InterPro" id="IPR036396">
    <property type="entry name" value="Cyt_P450_sf"/>
</dbReference>
<comment type="subcellular location">
    <subcellularLocation>
        <location evidence="3">Endoplasmic reticulum membrane</location>
        <topology evidence="3">Peripheral membrane protein</topology>
    </subcellularLocation>
    <subcellularLocation>
        <location evidence="2">Microsome membrane</location>
        <topology evidence="2">Peripheral membrane protein</topology>
    </subcellularLocation>
</comment>
<keyword evidence="9 14" id="KW-0560">Oxidoreductase</keyword>
<comment type="similarity">
    <text evidence="4 14">Belongs to the cytochrome P450 family.</text>
</comment>
<dbReference type="PRINTS" id="PR00463">
    <property type="entry name" value="EP450I"/>
</dbReference>
<dbReference type="GO" id="GO:0016705">
    <property type="term" value="F:oxidoreductase activity, acting on paired donors, with incorporation or reduction of molecular oxygen"/>
    <property type="evidence" value="ECO:0007669"/>
    <property type="project" value="InterPro"/>
</dbReference>
<dbReference type="InterPro" id="IPR002401">
    <property type="entry name" value="Cyt_P450_E_grp-I"/>
</dbReference>
<dbReference type="FunFam" id="1.10.630.10:FF:000042">
    <property type="entry name" value="Cytochrome P450"/>
    <property type="match status" value="1"/>
</dbReference>
<dbReference type="InterPro" id="IPR050476">
    <property type="entry name" value="Insect_CytP450_Detox"/>
</dbReference>
<gene>
    <name evidence="16" type="ORF">g.6935</name>
</gene>
<keyword evidence="10 13" id="KW-0408">Iron</keyword>
<comment type="cofactor">
    <cofactor evidence="1 13">
        <name>heme</name>
        <dbReference type="ChEBI" id="CHEBI:30413"/>
    </cofactor>
</comment>
<evidence type="ECO:0000256" key="14">
    <source>
        <dbReference type="RuleBase" id="RU000461"/>
    </source>
</evidence>
<evidence type="ECO:0000256" key="3">
    <source>
        <dbReference type="ARBA" id="ARBA00004406"/>
    </source>
</evidence>
<dbReference type="InterPro" id="IPR017972">
    <property type="entry name" value="Cyt_P450_CS"/>
</dbReference>
<dbReference type="AlphaFoldDB" id="A0A1B6IGB6"/>
<evidence type="ECO:0000256" key="7">
    <source>
        <dbReference type="ARBA" id="ARBA00022824"/>
    </source>
</evidence>
<dbReference type="PROSITE" id="PS00086">
    <property type="entry name" value="CYTOCHROME_P450"/>
    <property type="match status" value="1"/>
</dbReference>
<proteinExistence type="inferred from homology"/>
<keyword evidence="7" id="KW-0256">Endoplasmic reticulum</keyword>
<evidence type="ECO:0000256" key="1">
    <source>
        <dbReference type="ARBA" id="ARBA00001971"/>
    </source>
</evidence>
<dbReference type="SUPFAM" id="SSF48264">
    <property type="entry name" value="Cytochrome P450"/>
    <property type="match status" value="1"/>
</dbReference>
<dbReference type="Gene3D" id="1.10.630.10">
    <property type="entry name" value="Cytochrome P450"/>
    <property type="match status" value="1"/>
</dbReference>
<keyword evidence="15" id="KW-0812">Transmembrane</keyword>
<dbReference type="GO" id="GO:0020037">
    <property type="term" value="F:heme binding"/>
    <property type="evidence" value="ECO:0007669"/>
    <property type="project" value="InterPro"/>
</dbReference>
<evidence type="ECO:0000256" key="6">
    <source>
        <dbReference type="ARBA" id="ARBA00022723"/>
    </source>
</evidence>
<dbReference type="EMBL" id="GECU01021747">
    <property type="protein sequence ID" value="JAS85959.1"/>
    <property type="molecule type" value="Transcribed_RNA"/>
</dbReference>
<dbReference type="InterPro" id="IPR001128">
    <property type="entry name" value="Cyt_P450"/>
</dbReference>
<dbReference type="GO" id="GO:0005506">
    <property type="term" value="F:iron ion binding"/>
    <property type="evidence" value="ECO:0007669"/>
    <property type="project" value="InterPro"/>
</dbReference>
<evidence type="ECO:0000256" key="15">
    <source>
        <dbReference type="SAM" id="Phobius"/>
    </source>
</evidence>
<evidence type="ECO:0000256" key="10">
    <source>
        <dbReference type="ARBA" id="ARBA00023004"/>
    </source>
</evidence>
<keyword evidence="6 13" id="KW-0479">Metal-binding</keyword>
<dbReference type="Pfam" id="PF00067">
    <property type="entry name" value="p450"/>
    <property type="match status" value="1"/>
</dbReference>
<feature type="transmembrane region" description="Helical" evidence="15">
    <location>
        <begin position="6"/>
        <end position="27"/>
    </location>
</feature>
<organism evidence="16">
    <name type="scientific">Homalodisca liturata</name>
    <dbReference type="NCBI Taxonomy" id="320908"/>
    <lineage>
        <taxon>Eukaryota</taxon>
        <taxon>Metazoa</taxon>
        <taxon>Ecdysozoa</taxon>
        <taxon>Arthropoda</taxon>
        <taxon>Hexapoda</taxon>
        <taxon>Insecta</taxon>
        <taxon>Pterygota</taxon>
        <taxon>Neoptera</taxon>
        <taxon>Paraneoptera</taxon>
        <taxon>Hemiptera</taxon>
        <taxon>Auchenorrhyncha</taxon>
        <taxon>Membracoidea</taxon>
        <taxon>Cicadellidae</taxon>
        <taxon>Cicadellinae</taxon>
        <taxon>Proconiini</taxon>
        <taxon>Homalodisca</taxon>
    </lineage>
</organism>